<dbReference type="PROSITE" id="PS50893">
    <property type="entry name" value="ABC_TRANSPORTER_2"/>
    <property type="match status" value="1"/>
</dbReference>
<dbReference type="PANTHER" id="PTHR24221:SF654">
    <property type="entry name" value="ATP-BINDING CASSETTE SUB-FAMILY B MEMBER 6"/>
    <property type="match status" value="1"/>
</dbReference>
<gene>
    <name evidence="12" type="ORF">GXP70_13990</name>
</gene>
<dbReference type="RefSeq" id="WP_162357387.1">
    <property type="nucleotide sequence ID" value="NZ_CP048209.1"/>
</dbReference>
<dbReference type="GO" id="GO:0005524">
    <property type="term" value="F:ATP binding"/>
    <property type="evidence" value="ECO:0007669"/>
    <property type="project" value="UniProtKB-KW"/>
</dbReference>
<evidence type="ECO:0000313" key="13">
    <source>
        <dbReference type="Proteomes" id="UP000476064"/>
    </source>
</evidence>
<accession>A0A6C0FUY3</accession>
<evidence type="ECO:0000256" key="5">
    <source>
        <dbReference type="ARBA" id="ARBA00022741"/>
    </source>
</evidence>
<dbReference type="InterPro" id="IPR027417">
    <property type="entry name" value="P-loop_NTPase"/>
</dbReference>
<keyword evidence="6 12" id="KW-0067">ATP-binding</keyword>
<dbReference type="PROSITE" id="PS50929">
    <property type="entry name" value="ABC_TM1F"/>
    <property type="match status" value="1"/>
</dbReference>
<keyword evidence="7 9" id="KW-1133">Transmembrane helix</keyword>
<dbReference type="InterPro" id="IPR039421">
    <property type="entry name" value="Type_1_exporter"/>
</dbReference>
<dbReference type="SMART" id="SM00382">
    <property type="entry name" value="AAA"/>
    <property type="match status" value="1"/>
</dbReference>
<dbReference type="GO" id="GO:0016887">
    <property type="term" value="F:ATP hydrolysis activity"/>
    <property type="evidence" value="ECO:0007669"/>
    <property type="project" value="InterPro"/>
</dbReference>
<reference evidence="12 13" key="1">
    <citation type="submission" date="2020-01" db="EMBL/GenBank/DDBJ databases">
        <title>Paenibacillus sp. nov., isolated from tomato rhizosphere.</title>
        <authorList>
            <person name="Weon H.-Y."/>
            <person name="Lee S.A."/>
        </authorList>
    </citation>
    <scope>NUCLEOTIDE SEQUENCE [LARGE SCALE GENOMIC DNA]</scope>
    <source>
        <strain evidence="12 13">12200R-189</strain>
    </source>
</reference>
<dbReference type="Pfam" id="PF00005">
    <property type="entry name" value="ABC_tran"/>
    <property type="match status" value="1"/>
</dbReference>
<evidence type="ECO:0000256" key="9">
    <source>
        <dbReference type="SAM" id="Phobius"/>
    </source>
</evidence>
<feature type="domain" description="ABC transporter" evidence="10">
    <location>
        <begin position="349"/>
        <end position="583"/>
    </location>
</feature>
<evidence type="ECO:0000256" key="6">
    <source>
        <dbReference type="ARBA" id="ARBA00022840"/>
    </source>
</evidence>
<feature type="transmembrane region" description="Helical" evidence="9">
    <location>
        <begin position="66"/>
        <end position="87"/>
    </location>
</feature>
<keyword evidence="8 9" id="KW-0472">Membrane</keyword>
<feature type="transmembrane region" description="Helical" evidence="9">
    <location>
        <begin position="149"/>
        <end position="167"/>
    </location>
</feature>
<evidence type="ECO:0000256" key="3">
    <source>
        <dbReference type="ARBA" id="ARBA00022475"/>
    </source>
</evidence>
<sequence>MKSAIDGIRHTFRMMTWSWRFIRTWRSGYILCAALGILQNAWMSITTAYLVGQTTAHAAAGDFAAMLRTIGIVAVSAIAGIAVITAVNYHAARIHVLGLAQIRKALFAKLTAMPAAEADRHRSGDLSARLSMDTERAASFFGSMMTGDSSLFAIPVSILICTVICIVKEPVIGIINLLFAFISIYANLACIRSEYAWQTKRMGMMSSLTQRMIDMISGSIVVRMFGLASHLQEQYKKDSADVCSYAMRGAAYNAMRSSSSSAIQWSAIIFTLVAGGVLVHMGVSDLGTIVFIVLLQSQINNDVLLMTNSYQQLQFATIAAVRVKEVLDCPDDTMRKLEAIPDAQAAHAIDIRHVTVSYGNDSPAINQLSLQVGNGERLAIVGGSGGGKSTLIRCLLELAPADAGSVHLFGHPRERYSQDAVRDLIAYVPQNNYLFDGTIRDNIAWGNADTADERIWHAAREAGLAELIRSLPDGMDTRVGDHGAQLSGGQRQRIAIARAMVKDAPLLLLDEATSALDGESEALVQHALERLMAGRTAIVIAHRLSTIRSADRIIVMENGEVVEEGNHDQLLRTAGRYAQLYRLQYA</sequence>
<keyword evidence="2" id="KW-0813">Transport</keyword>
<dbReference type="KEGG" id="plyc:GXP70_13990"/>
<dbReference type="InterPro" id="IPR011527">
    <property type="entry name" value="ABC1_TM_dom"/>
</dbReference>
<feature type="domain" description="ABC transmembrane type-1" evidence="11">
    <location>
        <begin position="30"/>
        <end position="314"/>
    </location>
</feature>
<dbReference type="GO" id="GO:0140359">
    <property type="term" value="F:ABC-type transporter activity"/>
    <property type="evidence" value="ECO:0007669"/>
    <property type="project" value="InterPro"/>
</dbReference>
<evidence type="ECO:0000256" key="1">
    <source>
        <dbReference type="ARBA" id="ARBA00004651"/>
    </source>
</evidence>
<evidence type="ECO:0000256" key="2">
    <source>
        <dbReference type="ARBA" id="ARBA00022448"/>
    </source>
</evidence>
<keyword evidence="13" id="KW-1185">Reference proteome</keyword>
<organism evidence="12 13">
    <name type="scientific">Paenibacillus lycopersici</name>
    <dbReference type="NCBI Taxonomy" id="2704462"/>
    <lineage>
        <taxon>Bacteria</taxon>
        <taxon>Bacillati</taxon>
        <taxon>Bacillota</taxon>
        <taxon>Bacilli</taxon>
        <taxon>Bacillales</taxon>
        <taxon>Paenibacillaceae</taxon>
        <taxon>Paenibacillus</taxon>
    </lineage>
</organism>
<dbReference type="Gene3D" id="3.40.50.300">
    <property type="entry name" value="P-loop containing nucleotide triphosphate hydrolases"/>
    <property type="match status" value="1"/>
</dbReference>
<evidence type="ECO:0000256" key="7">
    <source>
        <dbReference type="ARBA" id="ARBA00022989"/>
    </source>
</evidence>
<dbReference type="PROSITE" id="PS00211">
    <property type="entry name" value="ABC_TRANSPORTER_1"/>
    <property type="match status" value="1"/>
</dbReference>
<proteinExistence type="predicted"/>
<dbReference type="Pfam" id="PF00664">
    <property type="entry name" value="ABC_membrane"/>
    <property type="match status" value="1"/>
</dbReference>
<dbReference type="InterPro" id="IPR003593">
    <property type="entry name" value="AAA+_ATPase"/>
</dbReference>
<dbReference type="AlphaFoldDB" id="A0A6C0FUY3"/>
<dbReference type="InterPro" id="IPR017871">
    <property type="entry name" value="ABC_transporter-like_CS"/>
</dbReference>
<protein>
    <submittedName>
        <fullName evidence="12">ABC transporter ATP-binding protein</fullName>
    </submittedName>
</protein>
<keyword evidence="4 9" id="KW-0812">Transmembrane</keyword>
<dbReference type="SUPFAM" id="SSF52540">
    <property type="entry name" value="P-loop containing nucleoside triphosphate hydrolases"/>
    <property type="match status" value="1"/>
</dbReference>
<dbReference type="GO" id="GO:0034040">
    <property type="term" value="F:ATPase-coupled lipid transmembrane transporter activity"/>
    <property type="evidence" value="ECO:0007669"/>
    <property type="project" value="TreeGrafter"/>
</dbReference>
<keyword evidence="5" id="KW-0547">Nucleotide-binding</keyword>
<dbReference type="InterPro" id="IPR036640">
    <property type="entry name" value="ABC1_TM_sf"/>
</dbReference>
<evidence type="ECO:0000259" key="10">
    <source>
        <dbReference type="PROSITE" id="PS50893"/>
    </source>
</evidence>
<dbReference type="InterPro" id="IPR003439">
    <property type="entry name" value="ABC_transporter-like_ATP-bd"/>
</dbReference>
<feature type="transmembrane region" description="Helical" evidence="9">
    <location>
        <begin position="173"/>
        <end position="191"/>
    </location>
</feature>
<dbReference type="Gene3D" id="1.20.1560.10">
    <property type="entry name" value="ABC transporter type 1, transmembrane domain"/>
    <property type="match status" value="1"/>
</dbReference>
<keyword evidence="3" id="KW-1003">Cell membrane</keyword>
<evidence type="ECO:0000259" key="11">
    <source>
        <dbReference type="PROSITE" id="PS50929"/>
    </source>
</evidence>
<dbReference type="PANTHER" id="PTHR24221">
    <property type="entry name" value="ATP-BINDING CASSETTE SUB-FAMILY B"/>
    <property type="match status" value="1"/>
</dbReference>
<feature type="transmembrane region" description="Helical" evidence="9">
    <location>
        <begin position="262"/>
        <end position="295"/>
    </location>
</feature>
<evidence type="ECO:0000256" key="4">
    <source>
        <dbReference type="ARBA" id="ARBA00022692"/>
    </source>
</evidence>
<name>A0A6C0FUY3_9BACL</name>
<dbReference type="EMBL" id="CP048209">
    <property type="protein sequence ID" value="QHT60948.1"/>
    <property type="molecule type" value="Genomic_DNA"/>
</dbReference>
<evidence type="ECO:0000313" key="12">
    <source>
        <dbReference type="EMBL" id="QHT60948.1"/>
    </source>
</evidence>
<dbReference type="SUPFAM" id="SSF90123">
    <property type="entry name" value="ABC transporter transmembrane region"/>
    <property type="match status" value="1"/>
</dbReference>
<comment type="subcellular location">
    <subcellularLocation>
        <location evidence="1">Cell membrane</location>
        <topology evidence="1">Multi-pass membrane protein</topology>
    </subcellularLocation>
</comment>
<dbReference type="Proteomes" id="UP000476064">
    <property type="component" value="Chromosome"/>
</dbReference>
<evidence type="ECO:0000256" key="8">
    <source>
        <dbReference type="ARBA" id="ARBA00023136"/>
    </source>
</evidence>
<dbReference type="FunFam" id="3.40.50.300:FF:000221">
    <property type="entry name" value="Multidrug ABC transporter ATP-binding protein"/>
    <property type="match status" value="1"/>
</dbReference>
<dbReference type="GO" id="GO:0005886">
    <property type="term" value="C:plasma membrane"/>
    <property type="evidence" value="ECO:0007669"/>
    <property type="project" value="UniProtKB-SubCell"/>
</dbReference>